<accession>A0A1H9TSI7</accession>
<dbReference type="PANTHER" id="PTHR30126">
    <property type="entry name" value="HTH-TYPE TRANSCRIPTIONAL REGULATOR"/>
    <property type="match status" value="1"/>
</dbReference>
<keyword evidence="4" id="KW-0804">Transcription</keyword>
<dbReference type="PROSITE" id="PS50931">
    <property type="entry name" value="HTH_LYSR"/>
    <property type="match status" value="1"/>
</dbReference>
<sequence>MDINLEYYKIFYYVGMKQSITLAAEELSISQPAVSQAIKNIEQSYGCKLFARVPKGVRFTAEGEVLFSYVKKGYETIMAGDKRLNEMLNLESGEIRIGASDMTLKYYILSYLEKFHELHPEIKVTVTNAPTPETITCLADGEIDFGVVSTPFNDVSNIKKIPVKEIRDIFVAGNRFSHLKGKKISYKDLEKMSTMCLEGHTSTRQYVTSYLKKFGAKLKPEFELATSDMLVQFAKRNLGIASVVEDFAREELENGELFELQFEEEIPKRKFCIVLNEKLPMSTAAKELLSAMLDQDKTL</sequence>
<dbReference type="Proteomes" id="UP000182471">
    <property type="component" value="Unassembled WGS sequence"/>
</dbReference>
<evidence type="ECO:0000256" key="1">
    <source>
        <dbReference type="ARBA" id="ARBA00009437"/>
    </source>
</evidence>
<dbReference type="CDD" id="cd05466">
    <property type="entry name" value="PBP2_LTTR_substrate"/>
    <property type="match status" value="1"/>
</dbReference>
<dbReference type="PANTHER" id="PTHR30126:SF64">
    <property type="entry name" value="HTH-TYPE TRANSCRIPTIONAL REGULATOR CITR"/>
    <property type="match status" value="1"/>
</dbReference>
<dbReference type="AlphaFoldDB" id="A0A1H9TSI7"/>
<proteinExistence type="inferred from homology"/>
<comment type="similarity">
    <text evidence="1">Belongs to the LysR transcriptional regulatory family.</text>
</comment>
<dbReference type="SUPFAM" id="SSF46785">
    <property type="entry name" value="Winged helix' DNA-binding domain"/>
    <property type="match status" value="1"/>
</dbReference>
<keyword evidence="2" id="KW-0805">Transcription regulation</keyword>
<organism evidence="6 7">
    <name type="scientific">Lachnobacterium bovis</name>
    <dbReference type="NCBI Taxonomy" id="140626"/>
    <lineage>
        <taxon>Bacteria</taxon>
        <taxon>Bacillati</taxon>
        <taxon>Bacillota</taxon>
        <taxon>Clostridia</taxon>
        <taxon>Lachnospirales</taxon>
        <taxon>Lachnospiraceae</taxon>
        <taxon>Lachnobacterium</taxon>
    </lineage>
</organism>
<protein>
    <submittedName>
        <fullName evidence="6">DNA-binding transcriptional regulator, LysR family</fullName>
    </submittedName>
</protein>
<evidence type="ECO:0000256" key="3">
    <source>
        <dbReference type="ARBA" id="ARBA00023125"/>
    </source>
</evidence>
<dbReference type="InterPro" id="IPR036388">
    <property type="entry name" value="WH-like_DNA-bd_sf"/>
</dbReference>
<evidence type="ECO:0000256" key="2">
    <source>
        <dbReference type="ARBA" id="ARBA00023015"/>
    </source>
</evidence>
<dbReference type="Pfam" id="PF00126">
    <property type="entry name" value="HTH_1"/>
    <property type="match status" value="1"/>
</dbReference>
<dbReference type="Gene3D" id="1.10.10.10">
    <property type="entry name" value="Winged helix-like DNA-binding domain superfamily/Winged helix DNA-binding domain"/>
    <property type="match status" value="1"/>
</dbReference>
<dbReference type="GO" id="GO:0000976">
    <property type="term" value="F:transcription cis-regulatory region binding"/>
    <property type="evidence" value="ECO:0007669"/>
    <property type="project" value="TreeGrafter"/>
</dbReference>
<reference evidence="7" key="1">
    <citation type="submission" date="2016-10" db="EMBL/GenBank/DDBJ databases">
        <authorList>
            <person name="Varghese N."/>
            <person name="Submissions S."/>
        </authorList>
    </citation>
    <scope>NUCLEOTIDE SEQUENCE [LARGE SCALE GENOMIC DNA]</scope>
    <source>
        <strain evidence="7">S1b</strain>
    </source>
</reference>
<dbReference type="Pfam" id="PF03466">
    <property type="entry name" value="LysR_substrate"/>
    <property type="match status" value="1"/>
</dbReference>
<dbReference type="PRINTS" id="PR00039">
    <property type="entry name" value="HTHLYSR"/>
</dbReference>
<gene>
    <name evidence="6" type="ORF">SAMN02910429_01750</name>
</gene>
<keyword evidence="7" id="KW-1185">Reference proteome</keyword>
<evidence type="ECO:0000259" key="5">
    <source>
        <dbReference type="PROSITE" id="PS50931"/>
    </source>
</evidence>
<evidence type="ECO:0000256" key="4">
    <source>
        <dbReference type="ARBA" id="ARBA00023163"/>
    </source>
</evidence>
<name>A0A1H9TSI7_9FIRM</name>
<dbReference type="EMBL" id="FOGW01000019">
    <property type="protein sequence ID" value="SES00004.1"/>
    <property type="molecule type" value="Genomic_DNA"/>
</dbReference>
<dbReference type="GO" id="GO:0003700">
    <property type="term" value="F:DNA-binding transcription factor activity"/>
    <property type="evidence" value="ECO:0007669"/>
    <property type="project" value="InterPro"/>
</dbReference>
<dbReference type="Gene3D" id="3.40.190.290">
    <property type="match status" value="1"/>
</dbReference>
<dbReference type="InterPro" id="IPR000847">
    <property type="entry name" value="LysR_HTH_N"/>
</dbReference>
<evidence type="ECO:0000313" key="6">
    <source>
        <dbReference type="EMBL" id="SES00004.1"/>
    </source>
</evidence>
<dbReference type="SUPFAM" id="SSF53850">
    <property type="entry name" value="Periplasmic binding protein-like II"/>
    <property type="match status" value="1"/>
</dbReference>
<keyword evidence="3 6" id="KW-0238">DNA-binding</keyword>
<feature type="domain" description="HTH lysR-type" evidence="5">
    <location>
        <begin position="18"/>
        <end position="60"/>
    </location>
</feature>
<dbReference type="InterPro" id="IPR005119">
    <property type="entry name" value="LysR_subst-bd"/>
</dbReference>
<dbReference type="RefSeq" id="WP_074730783.1">
    <property type="nucleotide sequence ID" value="NZ_FOGW01000019.1"/>
</dbReference>
<dbReference type="InterPro" id="IPR036390">
    <property type="entry name" value="WH_DNA-bd_sf"/>
</dbReference>
<evidence type="ECO:0000313" key="7">
    <source>
        <dbReference type="Proteomes" id="UP000182471"/>
    </source>
</evidence>